<dbReference type="Proteomes" id="UP000760860">
    <property type="component" value="Unassembled WGS sequence"/>
</dbReference>
<comment type="caution">
    <text evidence="1">The sequence shown here is derived from an EMBL/GenBank/DDBJ whole genome shotgun (WGS) entry which is preliminary data.</text>
</comment>
<gene>
    <name evidence="1" type="ORF">PC115_g7683</name>
    <name evidence="2" type="ORF">PC118_g1228</name>
    <name evidence="3" type="ORF">PC129_g6505</name>
</gene>
<dbReference type="AlphaFoldDB" id="A0A8T1CLQ6"/>
<dbReference type="EMBL" id="RCML01000014">
    <property type="protein sequence ID" value="KAG2998632.1"/>
    <property type="molecule type" value="Genomic_DNA"/>
</dbReference>
<accession>A0A8T1CLQ6</accession>
<dbReference type="Proteomes" id="UP000774804">
    <property type="component" value="Unassembled WGS sequence"/>
</dbReference>
<evidence type="ECO:0000313" key="3">
    <source>
        <dbReference type="EMBL" id="KAG3222773.1"/>
    </source>
</evidence>
<evidence type="ECO:0000313" key="4">
    <source>
        <dbReference type="Proteomes" id="UP000774804"/>
    </source>
</evidence>
<evidence type="ECO:0000313" key="2">
    <source>
        <dbReference type="EMBL" id="KAG2998632.1"/>
    </source>
</evidence>
<dbReference type="Proteomes" id="UP000697107">
    <property type="component" value="Unassembled WGS sequence"/>
</dbReference>
<protein>
    <submittedName>
        <fullName evidence="1">Uncharacterized protein</fullName>
    </submittedName>
</protein>
<name>A0A8T1CLQ6_9STRA</name>
<proteinExistence type="predicted"/>
<organism evidence="1 4">
    <name type="scientific">Phytophthora cactorum</name>
    <dbReference type="NCBI Taxonomy" id="29920"/>
    <lineage>
        <taxon>Eukaryota</taxon>
        <taxon>Sar</taxon>
        <taxon>Stramenopiles</taxon>
        <taxon>Oomycota</taxon>
        <taxon>Peronosporomycetes</taxon>
        <taxon>Peronosporales</taxon>
        <taxon>Peronosporaceae</taxon>
        <taxon>Phytophthora</taxon>
    </lineage>
</organism>
<dbReference type="EMBL" id="RCMV01000168">
    <property type="protein sequence ID" value="KAG3222773.1"/>
    <property type="molecule type" value="Genomic_DNA"/>
</dbReference>
<evidence type="ECO:0000313" key="1">
    <source>
        <dbReference type="EMBL" id="KAG2927142.1"/>
    </source>
</evidence>
<sequence>MGGFYVSLSSEFVRSLLEYDAIIKVVDEYRKCCEWVK</sequence>
<dbReference type="EMBL" id="RCMI01000188">
    <property type="protein sequence ID" value="KAG2927142.1"/>
    <property type="molecule type" value="Genomic_DNA"/>
</dbReference>
<reference evidence="1" key="1">
    <citation type="submission" date="2018-10" db="EMBL/GenBank/DDBJ databases">
        <title>Effector identification in a new, highly contiguous assembly of the strawberry crown rot pathogen Phytophthora cactorum.</title>
        <authorList>
            <person name="Armitage A.D."/>
            <person name="Nellist C.F."/>
            <person name="Bates H."/>
            <person name="Vickerstaff R.J."/>
            <person name="Harrison R.J."/>
        </authorList>
    </citation>
    <scope>NUCLEOTIDE SEQUENCE</scope>
    <source>
        <strain evidence="1">4032</strain>
        <strain evidence="2">P415</strain>
        <strain evidence="3">P421</strain>
    </source>
</reference>